<keyword evidence="3" id="KW-0675">Receptor</keyword>
<protein>
    <submittedName>
        <fullName evidence="3">Putative Bug-like extra cytoplasmic solute receptor, TTT family</fullName>
    </submittedName>
</protein>
<evidence type="ECO:0000256" key="1">
    <source>
        <dbReference type="ARBA" id="ARBA00006987"/>
    </source>
</evidence>
<sequence precursor="true">MTRFNRTCAALLAGLALGGFAALAQAQAPDWPQRPVRVVVPYGPGSSPDILARIVNERLSARLGQSFIVENRPGAGGNAGTEHVAKATPDGQTFLLSVNAPLVYNTILFKNLRYDPFRELTPVTLAVSSPNVCAASIGMGVDSVKGWLDAMRAKPGQFNFASTGNGSISHLGVELLKAKTNSFAVHIPYASSSQAVTAMLQGDVHFACLPGATVMPQAKAGKLKVLAITSAERSALLPDVPTLKESGVPDIQAAPWFAYMAPAGTPPAIVQRMNQALVAVLREPEVVEKLKGQYFDVIASTPEELGRFMREEEARWRPVIQRAGLRPD</sequence>
<keyword evidence="4" id="KW-1185">Reference proteome</keyword>
<dbReference type="SUPFAM" id="SSF53850">
    <property type="entry name" value="Periplasmic binding protein-like II"/>
    <property type="match status" value="1"/>
</dbReference>
<dbReference type="AlphaFoldDB" id="A0A1L1PH21"/>
<dbReference type="PIRSF" id="PIRSF017082">
    <property type="entry name" value="YflP"/>
    <property type="match status" value="1"/>
</dbReference>
<proteinExistence type="inferred from homology"/>
<evidence type="ECO:0000313" key="3">
    <source>
        <dbReference type="EMBL" id="CDN88680.1"/>
    </source>
</evidence>
<dbReference type="Gene3D" id="3.40.190.10">
    <property type="entry name" value="Periplasmic binding protein-like II"/>
    <property type="match status" value="1"/>
</dbReference>
<accession>A0A1L1PH21</accession>
<name>A0A1L1PH21_HYDIT</name>
<dbReference type="InterPro" id="IPR005064">
    <property type="entry name" value="BUG"/>
</dbReference>
<keyword evidence="2" id="KW-0732">Signal</keyword>
<dbReference type="PANTHER" id="PTHR42928:SF5">
    <property type="entry name" value="BLR1237 PROTEIN"/>
    <property type="match status" value="1"/>
</dbReference>
<evidence type="ECO:0000256" key="2">
    <source>
        <dbReference type="SAM" id="SignalP"/>
    </source>
</evidence>
<feature type="signal peptide" evidence="2">
    <location>
        <begin position="1"/>
        <end position="26"/>
    </location>
</feature>
<feature type="chain" id="PRO_5009681454" evidence="2">
    <location>
        <begin position="27"/>
        <end position="328"/>
    </location>
</feature>
<organism evidence="3 4">
    <name type="scientific">Hydrogenophaga intermedia</name>
    <dbReference type="NCBI Taxonomy" id="65786"/>
    <lineage>
        <taxon>Bacteria</taxon>
        <taxon>Pseudomonadati</taxon>
        <taxon>Pseudomonadota</taxon>
        <taxon>Betaproteobacteria</taxon>
        <taxon>Burkholderiales</taxon>
        <taxon>Comamonadaceae</taxon>
        <taxon>Hydrogenophaga</taxon>
    </lineage>
</organism>
<dbReference type="RefSeq" id="WP_035622449.1">
    <property type="nucleotide sequence ID" value="NZ_CCAE010000027.1"/>
</dbReference>
<dbReference type="EMBL" id="CCAE010000027">
    <property type="protein sequence ID" value="CDN88680.1"/>
    <property type="molecule type" value="Genomic_DNA"/>
</dbReference>
<dbReference type="Proteomes" id="UP000028878">
    <property type="component" value="Unassembled WGS sequence"/>
</dbReference>
<comment type="similarity">
    <text evidence="1">Belongs to the UPF0065 (bug) family.</text>
</comment>
<dbReference type="Pfam" id="PF03401">
    <property type="entry name" value="TctC"/>
    <property type="match status" value="1"/>
</dbReference>
<gene>
    <name evidence="3" type="ORF">BN948_03116</name>
</gene>
<dbReference type="PANTHER" id="PTHR42928">
    <property type="entry name" value="TRICARBOXYLATE-BINDING PROTEIN"/>
    <property type="match status" value="1"/>
</dbReference>
<dbReference type="Gene3D" id="3.40.190.150">
    <property type="entry name" value="Bordetella uptake gene, domain 1"/>
    <property type="match status" value="1"/>
</dbReference>
<dbReference type="CDD" id="cd13578">
    <property type="entry name" value="PBP2_Bug27"/>
    <property type="match status" value="1"/>
</dbReference>
<dbReference type="InterPro" id="IPR042100">
    <property type="entry name" value="Bug_dom1"/>
</dbReference>
<evidence type="ECO:0000313" key="4">
    <source>
        <dbReference type="Proteomes" id="UP000028878"/>
    </source>
</evidence>
<reference evidence="4" key="1">
    <citation type="submission" date="2014-11" db="EMBL/GenBank/DDBJ databases">
        <title>Draft genome sequence of Hydrogenophaga intermedia S1.</title>
        <authorList>
            <person name="Gan H.M."/>
            <person name="Chew T.H."/>
            <person name="Stolz A."/>
        </authorList>
    </citation>
    <scope>NUCLEOTIDE SEQUENCE [LARGE SCALE GENOMIC DNA]</scope>
    <source>
        <strain evidence="4">S1</strain>
    </source>
</reference>